<dbReference type="SUPFAM" id="SSF53448">
    <property type="entry name" value="Nucleotide-diphospho-sugar transferases"/>
    <property type="match status" value="1"/>
</dbReference>
<dbReference type="PANTHER" id="PTHR43197:SF1">
    <property type="entry name" value="UTP--GLUCOSE-1-PHOSPHATE URIDYLYLTRANSFERASE"/>
    <property type="match status" value="1"/>
</dbReference>
<dbReference type="PANTHER" id="PTHR43197">
    <property type="entry name" value="UTP--GLUCOSE-1-PHOSPHATE URIDYLYLTRANSFERASE"/>
    <property type="match status" value="1"/>
</dbReference>
<evidence type="ECO:0000313" key="8">
    <source>
        <dbReference type="Proteomes" id="UP000886857"/>
    </source>
</evidence>
<dbReference type="GO" id="GO:0003983">
    <property type="term" value="F:UTP:glucose-1-phosphate uridylyltransferase activity"/>
    <property type="evidence" value="ECO:0007669"/>
    <property type="project" value="UniProtKB-EC"/>
</dbReference>
<feature type="domain" description="Nucleotidyl transferase" evidence="6">
    <location>
        <begin position="6"/>
        <end position="259"/>
    </location>
</feature>
<evidence type="ECO:0000256" key="3">
    <source>
        <dbReference type="ARBA" id="ARBA00022679"/>
    </source>
</evidence>
<comment type="similarity">
    <text evidence="1">Belongs to the UDPGP type 2 family.</text>
</comment>
<comment type="catalytic activity">
    <reaction evidence="5">
        <text>alpha-D-glucose 1-phosphate + UTP + H(+) = UDP-alpha-D-glucose + diphosphate</text>
        <dbReference type="Rhea" id="RHEA:19889"/>
        <dbReference type="ChEBI" id="CHEBI:15378"/>
        <dbReference type="ChEBI" id="CHEBI:33019"/>
        <dbReference type="ChEBI" id="CHEBI:46398"/>
        <dbReference type="ChEBI" id="CHEBI:58601"/>
        <dbReference type="ChEBI" id="CHEBI:58885"/>
        <dbReference type="EC" id="2.7.7.9"/>
    </reaction>
</comment>
<evidence type="ECO:0000256" key="5">
    <source>
        <dbReference type="ARBA" id="ARBA00048128"/>
    </source>
</evidence>
<dbReference type="EC" id="2.7.7.9" evidence="2"/>
<protein>
    <recommendedName>
        <fullName evidence="2">UTP--glucose-1-phosphate uridylyltransferase</fullName>
        <ecNumber evidence="2">2.7.7.9</ecNumber>
    </recommendedName>
</protein>
<evidence type="ECO:0000256" key="2">
    <source>
        <dbReference type="ARBA" id="ARBA00012415"/>
    </source>
</evidence>
<dbReference type="InterPro" id="IPR005771">
    <property type="entry name" value="GalU_uridylyltTrfase_bac/arc"/>
</dbReference>
<evidence type="ECO:0000259" key="6">
    <source>
        <dbReference type="Pfam" id="PF00483"/>
    </source>
</evidence>
<proteinExistence type="inferred from homology"/>
<dbReference type="InterPro" id="IPR005835">
    <property type="entry name" value="NTP_transferase_dom"/>
</dbReference>
<evidence type="ECO:0000256" key="4">
    <source>
        <dbReference type="ARBA" id="ARBA00022695"/>
    </source>
</evidence>
<keyword evidence="3" id="KW-0808">Transferase</keyword>
<dbReference type="EMBL" id="DVOE01000078">
    <property type="protein sequence ID" value="HIU99221.1"/>
    <property type="molecule type" value="Genomic_DNA"/>
</dbReference>
<keyword evidence="4 7" id="KW-0548">Nucleotidyltransferase</keyword>
<gene>
    <name evidence="7" type="ORF">IAC73_05210</name>
</gene>
<dbReference type="Proteomes" id="UP000886857">
    <property type="component" value="Unassembled WGS sequence"/>
</dbReference>
<reference evidence="7" key="1">
    <citation type="submission" date="2020-10" db="EMBL/GenBank/DDBJ databases">
        <authorList>
            <person name="Gilroy R."/>
        </authorList>
    </citation>
    <scope>NUCLEOTIDE SEQUENCE</scope>
    <source>
        <strain evidence="7">10406</strain>
    </source>
</reference>
<dbReference type="GO" id="GO:0006011">
    <property type="term" value="P:UDP-alpha-D-glucose metabolic process"/>
    <property type="evidence" value="ECO:0007669"/>
    <property type="project" value="InterPro"/>
</dbReference>
<dbReference type="Pfam" id="PF00483">
    <property type="entry name" value="NTP_transferase"/>
    <property type="match status" value="1"/>
</dbReference>
<evidence type="ECO:0000313" key="7">
    <source>
        <dbReference type="EMBL" id="HIU99221.1"/>
    </source>
</evidence>
<comment type="caution">
    <text evidence="7">The sequence shown here is derived from an EMBL/GenBank/DDBJ whole genome shotgun (WGS) entry which is preliminary data.</text>
</comment>
<name>A0A9D1N9W0_9FIRM</name>
<dbReference type="InterPro" id="IPR029044">
    <property type="entry name" value="Nucleotide-diphossugar_trans"/>
</dbReference>
<dbReference type="AlphaFoldDB" id="A0A9D1N9W0"/>
<sequence length="280" mass="30925">MQKVRKAVIPAAGHGTRFLPVTKAVPKEMLAIIDKPALHYIVKEAADSGIEEVLIVISPEKQMIGQYFGSGETECVAERELNELTRAVKFRYAVQRDAGGTGAAVMLARDFTGDEPFAVMYGDDVIVNDGGRPCLAQLIDAYERTGKSILGVQERPPEEAIKYAVVKKGRSEGRLTEVLGIIEKPATTEGLPSTLSSLGRYVLTPDIYPAIERAPLFRGEKYLTHAVEKLIPKGVYACEFEGTRYDIGDKFGYVRANVEMGVRRFGDKMKDYLKELTRGF</sequence>
<dbReference type="Gene3D" id="3.90.550.10">
    <property type="entry name" value="Spore Coat Polysaccharide Biosynthesis Protein SpsA, Chain A"/>
    <property type="match status" value="1"/>
</dbReference>
<accession>A0A9D1N9W0</accession>
<reference evidence="7" key="2">
    <citation type="journal article" date="2021" name="PeerJ">
        <title>Extensive microbial diversity within the chicken gut microbiome revealed by metagenomics and culture.</title>
        <authorList>
            <person name="Gilroy R."/>
            <person name="Ravi A."/>
            <person name="Getino M."/>
            <person name="Pursley I."/>
            <person name="Horton D.L."/>
            <person name="Alikhan N.F."/>
            <person name="Baker D."/>
            <person name="Gharbi K."/>
            <person name="Hall N."/>
            <person name="Watson M."/>
            <person name="Adriaenssens E.M."/>
            <person name="Foster-Nyarko E."/>
            <person name="Jarju S."/>
            <person name="Secka A."/>
            <person name="Antonio M."/>
            <person name="Oren A."/>
            <person name="Chaudhuri R.R."/>
            <person name="La Ragione R."/>
            <person name="Hildebrand F."/>
            <person name="Pallen M.J."/>
        </authorList>
    </citation>
    <scope>NUCLEOTIDE SEQUENCE</scope>
    <source>
        <strain evidence="7">10406</strain>
    </source>
</reference>
<organism evidence="7 8">
    <name type="scientific">Candidatus Limadaptatus stercoripullorum</name>
    <dbReference type="NCBI Taxonomy" id="2840846"/>
    <lineage>
        <taxon>Bacteria</taxon>
        <taxon>Bacillati</taxon>
        <taxon>Bacillota</taxon>
        <taxon>Clostridia</taxon>
        <taxon>Eubacteriales</taxon>
        <taxon>Candidatus Limadaptatus</taxon>
    </lineage>
</organism>
<evidence type="ECO:0000256" key="1">
    <source>
        <dbReference type="ARBA" id="ARBA00006890"/>
    </source>
</evidence>